<dbReference type="Pfam" id="PF20578">
    <property type="entry name" value="aBig_2"/>
    <property type="match status" value="2"/>
</dbReference>
<dbReference type="InterPro" id="IPR046780">
    <property type="entry name" value="aBig_2"/>
</dbReference>
<dbReference type="Proteomes" id="UP000054709">
    <property type="component" value="Unassembled WGS sequence"/>
</dbReference>
<feature type="region of interest" description="Disordered" evidence="5">
    <location>
        <begin position="2196"/>
        <end position="2235"/>
    </location>
</feature>
<evidence type="ECO:0000256" key="4">
    <source>
        <dbReference type="ARBA" id="ARBA00022837"/>
    </source>
</evidence>
<keyword evidence="8" id="KW-1185">Reference proteome</keyword>
<accession>A0A0W1AWP0</accession>
<dbReference type="OrthoDB" id="57539at2"/>
<dbReference type="InterPro" id="IPR011964">
    <property type="entry name" value="YVTN_b-propeller_repeat"/>
</dbReference>
<dbReference type="PROSITE" id="PS51272">
    <property type="entry name" value="SLH"/>
    <property type="match status" value="3"/>
</dbReference>
<protein>
    <recommendedName>
        <fullName evidence="6">SLH domain-containing protein</fullName>
    </recommendedName>
</protein>
<dbReference type="Pfam" id="PF18884">
    <property type="entry name" value="TSP3_bac"/>
    <property type="match status" value="11"/>
</dbReference>
<feature type="compositionally biased region" description="Basic and acidic residues" evidence="5">
    <location>
        <begin position="1717"/>
        <end position="1734"/>
    </location>
</feature>
<feature type="compositionally biased region" description="Acidic residues" evidence="5">
    <location>
        <begin position="1285"/>
        <end position="1294"/>
    </location>
</feature>
<keyword evidence="2" id="KW-0964">Secreted</keyword>
<dbReference type="NCBIfam" id="TIGR02276">
    <property type="entry name" value="beta_rpt_yvtn"/>
    <property type="match status" value="4"/>
</dbReference>
<feature type="compositionally biased region" description="Low complexity" evidence="5">
    <location>
        <begin position="2204"/>
        <end position="2219"/>
    </location>
</feature>
<name>A0A0W1AWP0_9BACL</name>
<feature type="compositionally biased region" description="Acidic residues" evidence="5">
    <location>
        <begin position="1312"/>
        <end position="1337"/>
    </location>
</feature>
<dbReference type="InterPro" id="IPR011048">
    <property type="entry name" value="Haem_d1_sf"/>
</dbReference>
<dbReference type="SUPFAM" id="SSF51004">
    <property type="entry name" value="C-terminal (heme d1) domain of cytochrome cd1-nitrite reductase"/>
    <property type="match status" value="1"/>
</dbReference>
<feature type="domain" description="SLH" evidence="6">
    <location>
        <begin position="2336"/>
        <end position="2399"/>
    </location>
</feature>
<evidence type="ECO:0000259" key="6">
    <source>
        <dbReference type="PROSITE" id="PS51272"/>
    </source>
</evidence>
<feature type="compositionally biased region" description="Acidic residues" evidence="5">
    <location>
        <begin position="1561"/>
        <end position="1587"/>
    </location>
</feature>
<feature type="domain" description="SLH" evidence="6">
    <location>
        <begin position="2217"/>
        <end position="2276"/>
    </location>
</feature>
<feature type="region of interest" description="Disordered" evidence="5">
    <location>
        <begin position="1280"/>
        <end position="1741"/>
    </location>
</feature>
<evidence type="ECO:0000313" key="7">
    <source>
        <dbReference type="EMBL" id="KTD85735.1"/>
    </source>
</evidence>
<gene>
    <name evidence="7" type="ORF">UQ64_19805</name>
</gene>
<dbReference type="Pfam" id="PF21783">
    <property type="entry name" value="YNCE"/>
    <property type="match status" value="1"/>
</dbReference>
<comment type="subcellular location">
    <subcellularLocation>
        <location evidence="1">Secreted</location>
    </subcellularLocation>
</comment>
<feature type="compositionally biased region" description="Basic and acidic residues" evidence="5">
    <location>
        <begin position="1595"/>
        <end position="1610"/>
    </location>
</feature>
<feature type="compositionally biased region" description="Basic and acidic residues" evidence="5">
    <location>
        <begin position="1406"/>
        <end position="1423"/>
    </location>
</feature>
<evidence type="ECO:0000256" key="1">
    <source>
        <dbReference type="ARBA" id="ARBA00004613"/>
    </source>
</evidence>
<feature type="compositionally biased region" description="Basic and acidic residues" evidence="5">
    <location>
        <begin position="1530"/>
        <end position="1547"/>
    </location>
</feature>
<dbReference type="InterPro" id="IPR051200">
    <property type="entry name" value="Host-pathogen_enzymatic-act"/>
</dbReference>
<feature type="compositionally biased region" description="Basic and acidic residues" evidence="5">
    <location>
        <begin position="1468"/>
        <end position="1485"/>
    </location>
</feature>
<dbReference type="Pfam" id="PF00395">
    <property type="entry name" value="SLH"/>
    <property type="match status" value="3"/>
</dbReference>
<keyword evidence="3" id="KW-0732">Signal</keyword>
<feature type="domain" description="SLH" evidence="6">
    <location>
        <begin position="2277"/>
        <end position="2335"/>
    </location>
</feature>
<evidence type="ECO:0000256" key="3">
    <source>
        <dbReference type="ARBA" id="ARBA00022729"/>
    </source>
</evidence>
<dbReference type="PANTHER" id="PTHR47197:SF3">
    <property type="entry name" value="DIHYDRO-HEME D1 DEHYDROGENASE"/>
    <property type="match status" value="1"/>
</dbReference>
<dbReference type="InterPro" id="IPR032812">
    <property type="entry name" value="SbsA_Ig"/>
</dbReference>
<evidence type="ECO:0000256" key="2">
    <source>
        <dbReference type="ARBA" id="ARBA00022525"/>
    </source>
</evidence>
<dbReference type="Gene3D" id="4.10.1080.10">
    <property type="entry name" value="TSP type-3 repeat"/>
    <property type="match status" value="4"/>
</dbReference>
<feature type="compositionally biased region" description="Acidic residues" evidence="5">
    <location>
        <begin position="1624"/>
        <end position="1649"/>
    </location>
</feature>
<dbReference type="PANTHER" id="PTHR47197">
    <property type="entry name" value="PROTEIN NIRF"/>
    <property type="match status" value="1"/>
</dbReference>
<dbReference type="InterPro" id="IPR028974">
    <property type="entry name" value="TSP_type-3_rpt"/>
</dbReference>
<dbReference type="InterPro" id="IPR001119">
    <property type="entry name" value="SLH_dom"/>
</dbReference>
<feature type="compositionally biased region" description="Acidic residues" evidence="5">
    <location>
        <begin position="1437"/>
        <end position="1462"/>
    </location>
</feature>
<dbReference type="InterPro" id="IPR059100">
    <property type="entry name" value="TSP3_bac"/>
</dbReference>
<sequence length="2438" mass="261503">MLRLVRSKKAISILLLVLLVNICSSLFIREGGRVYAAEDSSVQVFNKAYITSFSNGTVDVVNLSDLTVEKAKIKVGKTPNSAAINPDKTQVFVTNRLDNTVSVIDPITDTVSATLTVGKDPNGVAFNRDGSKAYVANKFDGTLSVINTRTLEVVDVIVAPGEPVAMVAIGDKLYVTRQKADLVSVVDIQSDSVISEISVGQRPFGLSVNPAGTKIYVANQGPEQQPGSVSIIDTATGVKEADITVGMETSATEVSPDGSKVYAVNTYDNTLSVINTATLEVESTISVGGYPYVIGLSKDGLQAYTVNYSSDNMSVIDTTTNSVIKTISLSPGPFMVGSFMVPVAVAVNTDPGNGGGQADTEAPIVSTYAPEKNAQNVKVDTDLTLTFNENIKAVSGKSITIWKPKITSNAGGSEYPELLASSTKVETIAADDTSKVTISNNIVKINPGTDLDYKTNYFVKIDPAAFKDSAGNLYEGLNGEIEILDGQVHVPDGFTGAEVWDFKTGAGNDTTAPIATEFSPAKKELNVAVDANLTLTFSENVRAGRGKFIKIMEPGQMISDGSSNHYIEPIEFERISTSDTKKVTISGNKVIINPSKNMANNKYYYVMMDSGSFQDIFSNDYVGISSFVQYINNNLMEYGMAPPWYFKTGAPADIVAPTAVGLTPANNAKDIAVNTNLELTFSENIKTTGKTIKILNKADNSVVETIIASDTTLVTVSGSKMTIKLASELAYGTGYYVQIEAGAIQDIIGNSYAGISDKTSWNFTTVAPDLTAPTVTSLAPVINATKVPLNTELTVTFSERVKALAGEEKYIRIMSPGSSFYSEDYYESHPPEEVELIAIDDTNKVTVAGNVVTIKQTKLDYGREYYVTIDEGALEDVAGNSYEGLYGFAEYQQFSGSPGVIKNITENTWIFEMVAKPDTTQPFVKTFTPVNNASEVAVDTNLGLTFSEKVVPVAGKYITILKTSDDSVVETIAANDVTKVTLLDVKATLKLSSSLAAGTGYYVLIEAGAFKDEAGNLFTGITSKTVWRFTTAAEITNGPTVISLSPADEATNVGVDSDLKLTFSENVLGVSGKKVVLKKELDNSTIYTFDMGDITSVSVSGKTVTINPYLMLSDHDGKYLDYNTKYYVQVEAGALKDAKGNAFAGITDMTTWNFTTGLAPEKTDLTATAYSPIKGATNVVADTNLKLTFSSAVQDVWGKKIEIRNKSDDSIVYSFETGTMGINVLGNTVTFTPMIVTPGNGVKVGYLQPSTEYYVLVAAGAFKDAAGNKYAGITDKATWTFTTEPDTDGDDIPDSLDPFPTDPTKPGNGGELDTDGDGIPDSLDPDDDNDGLSDEQEIVLGTDPKKADTDGDGINDKEDPFPTDATKPGKVGDELDTDGDGIPDSLDPDDDNDGLSDEQELINGTDPKHPDTDGDGIKDKEDPFPLDPTKPGNGGELDTDGDGIPDSLDPDDDNDGLSDEQEIVLGTDPKKADTDGDGIKDKEDPFPLDPTKPGNGGELDTDGDGIPDSLDPDDDNDGLTDEQEIVLGADPKKADTDGDGIKDKEDPFPTDATKPGKVGDELDTDGDGIPDSLDPDDDNDGLTDEQELINGTNPKHPDTDHDGIKDKEDPFPTDPTKPGNGGELDTDGDGIPDSLDPDDDNDGLTDEQEIVLGTDPKKVDTDGDGINDKEDPFPLDPTKPGNGGELDTDGDGIPDSLDPDDDNDGLSDEQELINGTDPKHPDTDGDGIKDKEDPFPLDPTKPSLSHLINDFNKLDIIYGEGDHAKHVAKTLYLTEKGASGNTSITWESSKPDVVSATGKVVQPGPDETDIEVTLTATILDKETGEKRTKVFKVTIVRMSDEDAVRDAAKALGVDKAFKFSDGDTWESVTNEFLLLGTGKHGTKITWTSTNLDVLKLSSKDGEEHGSVNRPEVGDKNVIVTATISKGTAKITKSFLLVVTNKNIMKEKENTRQESGRTADVKANGNDMIYTESLNILRTTLSNQVKIDTVIVDPSKVESLTNSFNPQDGDIKNRTLTVEIKQQADDKADEIAIEIPAAAVSALADRNAGMNIFTDEGSVKLSQEALKDATAKGTDLYFRIVPIKNAQEDSEAKKAANTDHKVTLAAAGNQINLLGLPRKIETNFGGFTTKVVLPLSGITIPTENRQAFLDALKVFIEHTDGTTELVSGTIQYENGVVKGIQFEISKFSRFQIVSFSSQPNKENNSEGTNTSGGTTITNPTKNSGTDKEQPNNPNVFHESHKGYILGYADGSFNPERMITRAEMATILARLWGKNEAQASSSYKDVDTTYWALQSISVVTAQGLMKGYEDGSFKPNQLITRAEMAIIVERLLDNTQSGTSSFKDINSGHWAKNAIDQAKVAGIINGYLDGTFRPNQTLTRAEAVVTINRLLVRGPLLGAQQKWKDVNDKHWAYGHIQEASKDHSFEKQQIGGEQYIPEVK</sequence>
<proteinExistence type="predicted"/>
<feature type="compositionally biased region" description="Acidic residues" evidence="5">
    <location>
        <begin position="1499"/>
        <end position="1524"/>
    </location>
</feature>
<comment type="caution">
    <text evidence="7">The sequence shown here is derived from an EMBL/GenBank/DDBJ whole genome shotgun (WGS) entry which is preliminary data.</text>
</comment>
<dbReference type="Gene3D" id="2.130.10.10">
    <property type="entry name" value="YVTN repeat-like/Quinoprotein amine dehydrogenase"/>
    <property type="match status" value="2"/>
</dbReference>
<reference evidence="7 8" key="1">
    <citation type="journal article" date="2015" name="Int. Biodeterior. Biodegradation">
        <title>Physiological and genetic screening methods for the isolation of methyl tert-butyl ether-degrading bacteria for bioremediation purposes.</title>
        <authorList>
            <person name="Guisado I.M."/>
            <person name="Purswani J."/>
            <person name="Gonzalez Lopez J."/>
            <person name="Pozo C."/>
        </authorList>
    </citation>
    <scope>NUCLEOTIDE SEQUENCE [LARGE SCALE GENOMIC DNA]</scope>
    <source>
        <strain evidence="7 8">SH7</strain>
    </source>
</reference>
<evidence type="ECO:0000256" key="5">
    <source>
        <dbReference type="SAM" id="MobiDB-lite"/>
    </source>
</evidence>
<dbReference type="Pfam" id="PF13205">
    <property type="entry name" value="Big_5"/>
    <property type="match status" value="7"/>
</dbReference>
<keyword evidence="4" id="KW-0106">Calcium</keyword>
<dbReference type="EMBL" id="LCZJ02000026">
    <property type="protein sequence ID" value="KTD85735.1"/>
    <property type="molecule type" value="Genomic_DNA"/>
</dbReference>
<evidence type="ECO:0000313" key="8">
    <source>
        <dbReference type="Proteomes" id="UP000054709"/>
    </source>
</evidence>
<feature type="compositionally biased region" description="Acidic residues" evidence="5">
    <location>
        <begin position="1374"/>
        <end position="1400"/>
    </location>
</feature>
<dbReference type="SUPFAM" id="SSF103647">
    <property type="entry name" value="TSP type-3 repeat"/>
    <property type="match status" value="3"/>
</dbReference>
<dbReference type="InterPro" id="IPR015943">
    <property type="entry name" value="WD40/YVTN_repeat-like_dom_sf"/>
</dbReference>
<feature type="compositionally biased region" description="Basic and acidic residues" evidence="5">
    <location>
        <begin position="1655"/>
        <end position="1672"/>
    </location>
</feature>
<dbReference type="InterPro" id="IPR048433">
    <property type="entry name" value="YNCE-like_beta-prop"/>
</dbReference>
<feature type="compositionally biased region" description="Basic and acidic residues" evidence="5">
    <location>
        <begin position="1343"/>
        <end position="1360"/>
    </location>
</feature>
<dbReference type="GO" id="GO:0005509">
    <property type="term" value="F:calcium ion binding"/>
    <property type="evidence" value="ECO:0007669"/>
    <property type="project" value="InterPro"/>
</dbReference>
<organism evidence="7 8">
    <name type="scientific">Paenibacillus etheri</name>
    <dbReference type="NCBI Taxonomy" id="1306852"/>
    <lineage>
        <taxon>Bacteria</taxon>
        <taxon>Bacillati</taxon>
        <taxon>Bacillota</taxon>
        <taxon>Bacilli</taxon>
        <taxon>Bacillales</taxon>
        <taxon>Paenibacillaceae</taxon>
        <taxon>Paenibacillus</taxon>
    </lineage>
</organism>
<feature type="compositionally biased region" description="Acidic residues" evidence="5">
    <location>
        <begin position="1686"/>
        <end position="1711"/>
    </location>
</feature>